<dbReference type="GO" id="GO:0015226">
    <property type="term" value="F:carnitine transmembrane transporter activity"/>
    <property type="evidence" value="ECO:0007669"/>
    <property type="project" value="TreeGrafter"/>
</dbReference>
<dbReference type="RefSeq" id="WP_115850213.1">
    <property type="nucleotide sequence ID" value="NZ_QTUC01000001.1"/>
</dbReference>
<dbReference type="PROSITE" id="PS51257">
    <property type="entry name" value="PROKAR_LIPOPROTEIN"/>
    <property type="match status" value="1"/>
</dbReference>
<evidence type="ECO:0000256" key="4">
    <source>
        <dbReference type="ARBA" id="ARBA00023136"/>
    </source>
</evidence>
<accession>A0A3D9V452</accession>
<evidence type="ECO:0000256" key="1">
    <source>
        <dbReference type="ARBA" id="ARBA00004236"/>
    </source>
</evidence>
<protein>
    <submittedName>
        <fullName evidence="8">Glycine betaine/proline transport system substrate-binding protein</fullName>
    </submittedName>
</protein>
<keyword evidence="3" id="KW-1003">Cell membrane</keyword>
<proteinExistence type="predicted"/>
<evidence type="ECO:0000256" key="2">
    <source>
        <dbReference type="ARBA" id="ARBA00022448"/>
    </source>
</evidence>
<dbReference type="Proteomes" id="UP000256485">
    <property type="component" value="Unassembled WGS sequence"/>
</dbReference>
<evidence type="ECO:0000259" key="7">
    <source>
        <dbReference type="Pfam" id="PF04069"/>
    </source>
</evidence>
<dbReference type="GO" id="GO:0005275">
    <property type="term" value="F:amine transmembrane transporter activity"/>
    <property type="evidence" value="ECO:0007669"/>
    <property type="project" value="TreeGrafter"/>
</dbReference>
<dbReference type="EMBL" id="QTUC01000001">
    <property type="protein sequence ID" value="REF36602.1"/>
    <property type="molecule type" value="Genomic_DNA"/>
</dbReference>
<feature type="domain" description="ABC-type glycine betaine transport system substrate-binding" evidence="7">
    <location>
        <begin position="54"/>
        <end position="302"/>
    </location>
</feature>
<dbReference type="GO" id="GO:0043190">
    <property type="term" value="C:ATP-binding cassette (ABC) transporter complex"/>
    <property type="evidence" value="ECO:0007669"/>
    <property type="project" value="InterPro"/>
</dbReference>
<keyword evidence="2" id="KW-0813">Transport</keyword>
<evidence type="ECO:0000256" key="5">
    <source>
        <dbReference type="SAM" id="MobiDB-lite"/>
    </source>
</evidence>
<dbReference type="GO" id="GO:0015871">
    <property type="term" value="P:choline transport"/>
    <property type="evidence" value="ECO:0007669"/>
    <property type="project" value="TreeGrafter"/>
</dbReference>
<dbReference type="CDD" id="cd13639">
    <property type="entry name" value="PBP2_OpuAC_like"/>
    <property type="match status" value="1"/>
</dbReference>
<dbReference type="OrthoDB" id="9787902at2"/>
<dbReference type="InterPro" id="IPR007210">
    <property type="entry name" value="ABC_Gly_betaine_transp_sub-bd"/>
</dbReference>
<dbReference type="GO" id="GO:0031460">
    <property type="term" value="P:glycine betaine transport"/>
    <property type="evidence" value="ECO:0007669"/>
    <property type="project" value="TreeGrafter"/>
</dbReference>
<evidence type="ECO:0000313" key="8">
    <source>
        <dbReference type="EMBL" id="REF36602.1"/>
    </source>
</evidence>
<feature type="signal peptide" evidence="6">
    <location>
        <begin position="1"/>
        <end position="25"/>
    </location>
</feature>
<keyword evidence="9" id="KW-1185">Reference proteome</keyword>
<dbReference type="PANTHER" id="PTHR47737">
    <property type="entry name" value="GLYCINE BETAINE/PROLINE BETAINE TRANSPORT SYSTEM PERMEASE PROTEIN PROW"/>
    <property type="match status" value="1"/>
</dbReference>
<dbReference type="PANTHER" id="PTHR47737:SF1">
    <property type="entry name" value="GLYCINE BETAINE_PROLINE BETAINE TRANSPORT SYSTEM PERMEASE PROTEIN PROW"/>
    <property type="match status" value="1"/>
</dbReference>
<comment type="subcellular location">
    <subcellularLocation>
        <location evidence="1">Cell membrane</location>
    </subcellularLocation>
</comment>
<dbReference type="AlphaFoldDB" id="A0A3D9V452"/>
<gene>
    <name evidence="8" type="ORF">DFJ64_2015</name>
</gene>
<sequence length="313" mass="34053">MRRSGPFRALAALVAALLAMLLASCGTIGGTGDGGSRSTETSTSTPNDGEGAKKKIRIGWIPWDEDIVLSHLWKQVLEDKGYEVELVQLDAGPLFAGLAKGDIDVFLDGWLPITHQTYWEQYGDKLEDLGVWYDNAKLALTVPDYVQGIESIEDLKGKGSQFGGKIIGIEAGAGITRVTEQEALPGYGLEGEYQLTKSSTPAMLAELEKAVKAEKPVVVTLWRPHWAYASFPLRDLEDPKGAMGEVEEIHTIARAGFSEDFPEVAEWLSSFTMDDQALGELEDVALNQYKGKEAEGVSVWMEQNADLVASLTS</sequence>
<feature type="compositionally biased region" description="Low complexity" evidence="5">
    <location>
        <begin position="36"/>
        <end position="45"/>
    </location>
</feature>
<feature type="chain" id="PRO_5038685049" evidence="6">
    <location>
        <begin position="26"/>
        <end position="313"/>
    </location>
</feature>
<evidence type="ECO:0000256" key="6">
    <source>
        <dbReference type="SAM" id="SignalP"/>
    </source>
</evidence>
<keyword evidence="6" id="KW-0732">Signal</keyword>
<comment type="caution">
    <text evidence="8">The sequence shown here is derived from an EMBL/GenBank/DDBJ whole genome shotgun (WGS) entry which is preliminary data.</text>
</comment>
<evidence type="ECO:0000256" key="3">
    <source>
        <dbReference type="ARBA" id="ARBA00022475"/>
    </source>
</evidence>
<organism evidence="8 9">
    <name type="scientific">Thermasporomyces composti</name>
    <dbReference type="NCBI Taxonomy" id="696763"/>
    <lineage>
        <taxon>Bacteria</taxon>
        <taxon>Bacillati</taxon>
        <taxon>Actinomycetota</taxon>
        <taxon>Actinomycetes</taxon>
        <taxon>Propionibacteriales</taxon>
        <taxon>Nocardioidaceae</taxon>
        <taxon>Thermasporomyces</taxon>
    </lineage>
</organism>
<dbReference type="Pfam" id="PF04069">
    <property type="entry name" value="OpuAC"/>
    <property type="match status" value="1"/>
</dbReference>
<name>A0A3D9V452_THECX</name>
<reference evidence="8 9" key="1">
    <citation type="submission" date="2018-08" db="EMBL/GenBank/DDBJ databases">
        <title>Sequencing the genomes of 1000 actinobacteria strains.</title>
        <authorList>
            <person name="Klenk H.-P."/>
        </authorList>
    </citation>
    <scope>NUCLEOTIDE SEQUENCE [LARGE SCALE GENOMIC DNA]</scope>
    <source>
        <strain evidence="8 9">DSM 22891</strain>
    </source>
</reference>
<dbReference type="Gene3D" id="3.40.190.100">
    <property type="entry name" value="Glycine betaine-binding periplasmic protein, domain 2"/>
    <property type="match status" value="1"/>
</dbReference>
<evidence type="ECO:0000313" key="9">
    <source>
        <dbReference type="Proteomes" id="UP000256485"/>
    </source>
</evidence>
<dbReference type="SUPFAM" id="SSF53850">
    <property type="entry name" value="Periplasmic binding protein-like II"/>
    <property type="match status" value="1"/>
</dbReference>
<feature type="region of interest" description="Disordered" evidence="5">
    <location>
        <begin position="31"/>
        <end position="52"/>
    </location>
</feature>
<keyword evidence="4" id="KW-0472">Membrane</keyword>
<dbReference type="Gene3D" id="3.10.105.10">
    <property type="entry name" value="Dipeptide-binding Protein, Domain 3"/>
    <property type="match status" value="2"/>
</dbReference>